<name>A0A8S9TYW4_PHYIN</name>
<gene>
    <name evidence="1" type="ORF">GN958_ATG18599</name>
</gene>
<proteinExistence type="predicted"/>
<dbReference type="EMBL" id="JAACNO010002573">
    <property type="protein sequence ID" value="KAF4132197.1"/>
    <property type="molecule type" value="Genomic_DNA"/>
</dbReference>
<evidence type="ECO:0000313" key="2">
    <source>
        <dbReference type="Proteomes" id="UP000704712"/>
    </source>
</evidence>
<sequence>MHASNTSASHNMDVDIPPDLAVVPSVEDDLVMCGATFVASSTNDSRVPMLHKKADEVLNAWLKHDE</sequence>
<protein>
    <submittedName>
        <fullName evidence="1">Uncharacterized protein</fullName>
    </submittedName>
</protein>
<dbReference type="Proteomes" id="UP000704712">
    <property type="component" value="Unassembled WGS sequence"/>
</dbReference>
<comment type="caution">
    <text evidence="1">The sequence shown here is derived from an EMBL/GenBank/DDBJ whole genome shotgun (WGS) entry which is preliminary data.</text>
</comment>
<reference evidence="1" key="1">
    <citation type="submission" date="2020-03" db="EMBL/GenBank/DDBJ databases">
        <title>Hybrid Assembly of Korean Phytophthora infestans isolates.</title>
        <authorList>
            <person name="Prokchorchik M."/>
            <person name="Lee Y."/>
            <person name="Seo J."/>
            <person name="Cho J.-H."/>
            <person name="Park Y.-E."/>
            <person name="Jang D.-C."/>
            <person name="Im J.-S."/>
            <person name="Choi J.-G."/>
            <person name="Park H.-J."/>
            <person name="Lee G.-B."/>
            <person name="Lee Y.-G."/>
            <person name="Hong S.-Y."/>
            <person name="Cho K."/>
            <person name="Sohn K.H."/>
        </authorList>
    </citation>
    <scope>NUCLEOTIDE SEQUENCE</scope>
    <source>
        <strain evidence="1">KR_2_A2</strain>
    </source>
</reference>
<organism evidence="1 2">
    <name type="scientific">Phytophthora infestans</name>
    <name type="common">Potato late blight agent</name>
    <name type="synonym">Botrytis infestans</name>
    <dbReference type="NCBI Taxonomy" id="4787"/>
    <lineage>
        <taxon>Eukaryota</taxon>
        <taxon>Sar</taxon>
        <taxon>Stramenopiles</taxon>
        <taxon>Oomycota</taxon>
        <taxon>Peronosporomycetes</taxon>
        <taxon>Peronosporales</taxon>
        <taxon>Peronosporaceae</taxon>
        <taxon>Phytophthora</taxon>
    </lineage>
</organism>
<evidence type="ECO:0000313" key="1">
    <source>
        <dbReference type="EMBL" id="KAF4132197.1"/>
    </source>
</evidence>
<accession>A0A8S9TYW4</accession>
<dbReference type="AlphaFoldDB" id="A0A8S9TYW4"/>